<evidence type="ECO:0000313" key="19">
    <source>
        <dbReference type="Ensembl" id="ENSAMXP00000048922.1"/>
    </source>
</evidence>
<evidence type="ECO:0000256" key="14">
    <source>
        <dbReference type="ARBA" id="ARBA00049192"/>
    </source>
</evidence>
<evidence type="ECO:0000256" key="12">
    <source>
        <dbReference type="ARBA" id="ARBA00048877"/>
    </source>
</evidence>
<keyword evidence="4 15" id="KW-0285">Flavoprotein</keyword>
<evidence type="ECO:0000256" key="5">
    <source>
        <dbReference type="ARBA" id="ARBA00022827"/>
    </source>
</evidence>
<dbReference type="Bgee" id="ENSAMXG00000037869">
    <property type="expression patterns" value="Expressed in heart and 14 other cell types or tissues"/>
</dbReference>
<evidence type="ECO:0000256" key="13">
    <source>
        <dbReference type="ARBA" id="ARBA00049038"/>
    </source>
</evidence>
<comment type="similarity">
    <text evidence="3 15">Belongs to the acyl-CoA dehydrogenase family.</text>
</comment>
<dbReference type="Pfam" id="PF00441">
    <property type="entry name" value="Acyl-CoA_dh_1"/>
    <property type="match status" value="1"/>
</dbReference>
<comment type="catalytic activity">
    <reaction evidence="11">
        <text>oxidized [electron-transfer flavoprotein] + hexadecanoyl-CoA + H(+) = (2E)-hexadecenoyl-CoA + reduced [electron-transfer flavoprotein]</text>
        <dbReference type="Rhea" id="RHEA:43448"/>
        <dbReference type="Rhea" id="RHEA-COMP:10685"/>
        <dbReference type="Rhea" id="RHEA-COMP:10686"/>
        <dbReference type="ChEBI" id="CHEBI:15378"/>
        <dbReference type="ChEBI" id="CHEBI:57379"/>
        <dbReference type="ChEBI" id="CHEBI:57692"/>
        <dbReference type="ChEBI" id="CHEBI:58307"/>
        <dbReference type="ChEBI" id="CHEBI:61526"/>
    </reaction>
    <physiologicalReaction direction="left-to-right" evidence="11">
        <dbReference type="Rhea" id="RHEA:43449"/>
    </physiologicalReaction>
</comment>
<dbReference type="InParanoid" id="A0A3B1K2N4"/>
<dbReference type="GO" id="GO:0005737">
    <property type="term" value="C:cytoplasm"/>
    <property type="evidence" value="ECO:0007669"/>
    <property type="project" value="TreeGrafter"/>
</dbReference>
<dbReference type="Gene3D" id="1.10.540.10">
    <property type="entry name" value="Acyl-CoA dehydrogenase/oxidase, N-terminal domain"/>
    <property type="match status" value="1"/>
</dbReference>
<dbReference type="SUPFAM" id="SSF56645">
    <property type="entry name" value="Acyl-CoA dehydrogenase NM domain-like"/>
    <property type="match status" value="1"/>
</dbReference>
<dbReference type="GO" id="GO:0050660">
    <property type="term" value="F:flavin adenine dinucleotide binding"/>
    <property type="evidence" value="ECO:0007669"/>
    <property type="project" value="InterPro"/>
</dbReference>
<evidence type="ECO:0000256" key="3">
    <source>
        <dbReference type="ARBA" id="ARBA00009347"/>
    </source>
</evidence>
<dbReference type="Gene3D" id="2.40.110.10">
    <property type="entry name" value="Butyryl-CoA Dehydrogenase, subunit A, domain 2"/>
    <property type="match status" value="1"/>
</dbReference>
<dbReference type="FunFam" id="2.40.110.10:FF:000002">
    <property type="entry name" value="Acyl-CoA dehydrogenase fadE12"/>
    <property type="match status" value="1"/>
</dbReference>
<dbReference type="InterPro" id="IPR050741">
    <property type="entry name" value="Acyl-CoA_dehydrogenase"/>
</dbReference>
<evidence type="ECO:0000256" key="10">
    <source>
        <dbReference type="ARBA" id="ARBA00047893"/>
    </source>
</evidence>
<evidence type="ECO:0000259" key="18">
    <source>
        <dbReference type="Pfam" id="PF02771"/>
    </source>
</evidence>
<dbReference type="PROSITE" id="PS00073">
    <property type="entry name" value="ACYL_COA_DH_2"/>
    <property type="match status" value="1"/>
</dbReference>
<dbReference type="InterPro" id="IPR037069">
    <property type="entry name" value="AcylCoA_DH/ox_N_sf"/>
</dbReference>
<evidence type="ECO:0000259" key="17">
    <source>
        <dbReference type="Pfam" id="PF02770"/>
    </source>
</evidence>
<dbReference type="GO" id="GO:0033539">
    <property type="term" value="P:fatty acid beta-oxidation using acyl-CoA dehydrogenase"/>
    <property type="evidence" value="ECO:0007669"/>
    <property type="project" value="TreeGrafter"/>
</dbReference>
<comment type="catalytic activity">
    <reaction evidence="12">
        <text>octanoyl-CoA + oxidized [electron-transfer flavoprotein] + H(+) = (2E)-octenoyl-CoA + reduced [electron-transfer flavoprotein]</text>
        <dbReference type="Rhea" id="RHEA:48180"/>
        <dbReference type="Rhea" id="RHEA-COMP:10685"/>
        <dbReference type="Rhea" id="RHEA-COMP:10686"/>
        <dbReference type="ChEBI" id="CHEBI:15378"/>
        <dbReference type="ChEBI" id="CHEBI:57386"/>
        <dbReference type="ChEBI" id="CHEBI:57692"/>
        <dbReference type="ChEBI" id="CHEBI:58307"/>
        <dbReference type="ChEBI" id="CHEBI:62242"/>
    </reaction>
    <physiologicalReaction direction="left-to-right" evidence="12">
        <dbReference type="Rhea" id="RHEA:48181"/>
    </physiologicalReaction>
</comment>
<comment type="catalytic activity">
    <reaction evidence="13">
        <text>tetradecanoyl-CoA + oxidized [electron-transfer flavoprotein] + H(+) = (2E)-tetradecenoyl-CoA + reduced [electron-transfer flavoprotein]</text>
        <dbReference type="Rhea" id="RHEA:47316"/>
        <dbReference type="Rhea" id="RHEA-COMP:10685"/>
        <dbReference type="Rhea" id="RHEA-COMP:10686"/>
        <dbReference type="ChEBI" id="CHEBI:15378"/>
        <dbReference type="ChEBI" id="CHEBI:57385"/>
        <dbReference type="ChEBI" id="CHEBI:57692"/>
        <dbReference type="ChEBI" id="CHEBI:58307"/>
        <dbReference type="ChEBI" id="CHEBI:61405"/>
    </reaction>
    <physiologicalReaction direction="left-to-right" evidence="13">
        <dbReference type="Rhea" id="RHEA:47317"/>
    </physiologicalReaction>
</comment>
<dbReference type="SUPFAM" id="SSF47203">
    <property type="entry name" value="Acyl-CoA dehydrogenase C-terminal domain-like"/>
    <property type="match status" value="1"/>
</dbReference>
<evidence type="ECO:0000256" key="11">
    <source>
        <dbReference type="ARBA" id="ARBA00047916"/>
    </source>
</evidence>
<comment type="catalytic activity">
    <reaction evidence="9">
        <text>decanoyl-CoA + oxidized [electron-transfer flavoprotein] + H(+) = (2E)-decenoyl-CoA + reduced [electron-transfer flavoprotein]</text>
        <dbReference type="Rhea" id="RHEA:48176"/>
        <dbReference type="Rhea" id="RHEA-COMP:10685"/>
        <dbReference type="Rhea" id="RHEA-COMP:10686"/>
        <dbReference type="ChEBI" id="CHEBI:15378"/>
        <dbReference type="ChEBI" id="CHEBI:57692"/>
        <dbReference type="ChEBI" id="CHEBI:58307"/>
        <dbReference type="ChEBI" id="CHEBI:61406"/>
        <dbReference type="ChEBI" id="CHEBI:61430"/>
    </reaction>
    <physiologicalReaction direction="left-to-right" evidence="9">
        <dbReference type="Rhea" id="RHEA:48177"/>
    </physiologicalReaction>
</comment>
<dbReference type="STRING" id="7994.ENSAMXP00000048922"/>
<evidence type="ECO:0000256" key="4">
    <source>
        <dbReference type="ARBA" id="ARBA00022630"/>
    </source>
</evidence>
<dbReference type="Pfam" id="PF02770">
    <property type="entry name" value="Acyl-CoA_dh_M"/>
    <property type="match status" value="1"/>
</dbReference>
<evidence type="ECO:0000256" key="15">
    <source>
        <dbReference type="RuleBase" id="RU362125"/>
    </source>
</evidence>
<keyword evidence="20" id="KW-1185">Reference proteome</keyword>
<evidence type="ECO:0000256" key="6">
    <source>
        <dbReference type="ARBA" id="ARBA00022832"/>
    </source>
</evidence>
<sequence length="431" mass="47878">MAVCVRSLHYSGFSRQILKTTAVFSKRHISERVSSKSEPRSAPQTADHVLYTQEHFALKDSLRKIIDQEINPYVDEWEEKGQFPAHRIFKILGSAGFLGVNKPVEYGGLGLDFSYSVAVAEELGSINCGGIPMAIGVQSDMATPALARFGSAELKKEFLLPSIMGDKVACLGVSEVGAGSDVASIKTKAVRKGDEFVINGGKMWTTTGSQADWMCLLANTSDGPPHKNKSLICLPMDLPGIHIARKINKLGMWSSDTAEVFFDDVRVPCKNVIGEEGMGFTYQMLQFQEERMWGVANILTTMEKIIQETINYTRQRKIFHQPVLHHQVVHFRLAELQTEIELLRSLLYRCTALYIKGNDVTKLASMAKLKGGRLARELGDGCLQYWGGMGFTSDVLVSRFYRDSRLMSIGAGADEVMLSIICKYMDTLPKK</sequence>
<keyword evidence="7" id="KW-0809">Transit peptide</keyword>
<reference evidence="19" key="4">
    <citation type="submission" date="2025-09" db="UniProtKB">
        <authorList>
            <consortium name="Ensembl"/>
        </authorList>
    </citation>
    <scope>IDENTIFICATION</scope>
</reference>
<dbReference type="PANTHER" id="PTHR48083">
    <property type="entry name" value="MEDIUM-CHAIN SPECIFIC ACYL-COA DEHYDROGENASE, MITOCHONDRIAL-RELATED"/>
    <property type="match status" value="1"/>
</dbReference>
<dbReference type="PANTHER" id="PTHR48083:SF6">
    <property type="entry name" value="ACYL-COA DEHYDROGENASE 6"/>
    <property type="match status" value="1"/>
</dbReference>
<dbReference type="Ensembl" id="ENSAMXT00000041876.1">
    <property type="protein sequence ID" value="ENSAMXP00000048922.1"/>
    <property type="gene ID" value="ENSAMXG00000037869.1"/>
</dbReference>
<dbReference type="InterPro" id="IPR006091">
    <property type="entry name" value="Acyl-CoA_Oxase/DH_mid-dom"/>
</dbReference>
<evidence type="ECO:0000256" key="8">
    <source>
        <dbReference type="ARBA" id="ARBA00023002"/>
    </source>
</evidence>
<dbReference type="AlphaFoldDB" id="A0A3B1K2N4"/>
<evidence type="ECO:0000256" key="9">
    <source>
        <dbReference type="ARBA" id="ARBA00047546"/>
    </source>
</evidence>
<dbReference type="GeneTree" id="ENSGT00940000164410"/>
<keyword evidence="5 15" id="KW-0274">FAD</keyword>
<feature type="domain" description="Acyl-CoA dehydrogenase/oxidase C-terminal" evidence="16">
    <location>
        <begin position="277"/>
        <end position="423"/>
    </location>
</feature>
<reference evidence="20" key="1">
    <citation type="submission" date="2013-03" db="EMBL/GenBank/DDBJ databases">
        <authorList>
            <person name="Jeffery W."/>
            <person name="Warren W."/>
            <person name="Wilson R.K."/>
        </authorList>
    </citation>
    <scope>NUCLEOTIDE SEQUENCE</scope>
    <source>
        <strain evidence="20">female</strain>
    </source>
</reference>
<dbReference type="InterPro" id="IPR036250">
    <property type="entry name" value="AcylCo_DH-like_C"/>
</dbReference>
<evidence type="ECO:0000259" key="16">
    <source>
        <dbReference type="Pfam" id="PF00441"/>
    </source>
</evidence>
<keyword evidence="6" id="KW-0276">Fatty acid metabolism</keyword>
<reference evidence="20" key="2">
    <citation type="journal article" date="2014" name="Nat. Commun.">
        <title>The cavefish genome reveals candidate genes for eye loss.</title>
        <authorList>
            <person name="McGaugh S.E."/>
            <person name="Gross J.B."/>
            <person name="Aken B."/>
            <person name="Blin M."/>
            <person name="Borowsky R."/>
            <person name="Chalopin D."/>
            <person name="Hinaux H."/>
            <person name="Jeffery W.R."/>
            <person name="Keene A."/>
            <person name="Ma L."/>
            <person name="Minx P."/>
            <person name="Murphy D."/>
            <person name="O'Quin K.E."/>
            <person name="Retaux S."/>
            <person name="Rohner N."/>
            <person name="Searle S.M."/>
            <person name="Stahl B.A."/>
            <person name="Tabin C."/>
            <person name="Volff J.N."/>
            <person name="Yoshizawa M."/>
            <person name="Warren W.C."/>
        </authorList>
    </citation>
    <scope>NUCLEOTIDE SEQUENCE [LARGE SCALE GENOMIC DNA]</scope>
    <source>
        <strain evidence="20">female</strain>
    </source>
</reference>
<dbReference type="InterPro" id="IPR013786">
    <property type="entry name" value="AcylCoA_DH/ox_N"/>
</dbReference>
<organism evidence="19 20">
    <name type="scientific">Astyanax mexicanus</name>
    <name type="common">Blind cave fish</name>
    <name type="synonym">Astyanax fasciatus mexicanus</name>
    <dbReference type="NCBI Taxonomy" id="7994"/>
    <lineage>
        <taxon>Eukaryota</taxon>
        <taxon>Metazoa</taxon>
        <taxon>Chordata</taxon>
        <taxon>Craniata</taxon>
        <taxon>Vertebrata</taxon>
        <taxon>Euteleostomi</taxon>
        <taxon>Actinopterygii</taxon>
        <taxon>Neopterygii</taxon>
        <taxon>Teleostei</taxon>
        <taxon>Ostariophysi</taxon>
        <taxon>Characiformes</taxon>
        <taxon>Characoidei</taxon>
        <taxon>Acestrorhamphidae</taxon>
        <taxon>Acestrorhamphinae</taxon>
        <taxon>Astyanax</taxon>
    </lineage>
</organism>
<dbReference type="InterPro" id="IPR046373">
    <property type="entry name" value="Acyl-CoA_Oxase/DH_mid-dom_sf"/>
</dbReference>
<evidence type="ECO:0000256" key="7">
    <source>
        <dbReference type="ARBA" id="ARBA00022946"/>
    </source>
</evidence>
<dbReference type="InterPro" id="IPR006089">
    <property type="entry name" value="Acyl-CoA_DH_CS"/>
</dbReference>
<comment type="catalytic activity">
    <reaction evidence="14">
        <text>hexanoyl-CoA + oxidized [electron-transfer flavoprotein] + H(+) = (2E)-hexenoyl-CoA + reduced [electron-transfer flavoprotein]</text>
        <dbReference type="Rhea" id="RHEA:43464"/>
        <dbReference type="Rhea" id="RHEA-COMP:10685"/>
        <dbReference type="Rhea" id="RHEA-COMP:10686"/>
        <dbReference type="ChEBI" id="CHEBI:15378"/>
        <dbReference type="ChEBI" id="CHEBI:57692"/>
        <dbReference type="ChEBI" id="CHEBI:58307"/>
        <dbReference type="ChEBI" id="CHEBI:62077"/>
        <dbReference type="ChEBI" id="CHEBI:62620"/>
    </reaction>
    <physiologicalReaction direction="left-to-right" evidence="14">
        <dbReference type="Rhea" id="RHEA:43465"/>
    </physiologicalReaction>
</comment>
<evidence type="ECO:0000313" key="20">
    <source>
        <dbReference type="Proteomes" id="UP000018467"/>
    </source>
</evidence>
<comment type="pathway">
    <text evidence="2">Lipid metabolism; mitochondrial fatty acid beta-oxidation.</text>
</comment>
<keyword evidence="8 15" id="KW-0560">Oxidoreductase</keyword>
<dbReference type="Proteomes" id="UP000018467">
    <property type="component" value="Unassembled WGS sequence"/>
</dbReference>
<evidence type="ECO:0000256" key="2">
    <source>
        <dbReference type="ARBA" id="ARBA00005198"/>
    </source>
</evidence>
<dbReference type="InterPro" id="IPR009075">
    <property type="entry name" value="AcylCo_DH/oxidase_C"/>
</dbReference>
<comment type="cofactor">
    <cofactor evidence="1 15">
        <name>FAD</name>
        <dbReference type="ChEBI" id="CHEBI:57692"/>
    </cofactor>
</comment>
<dbReference type="PROSITE" id="PS00072">
    <property type="entry name" value="ACYL_COA_DH_1"/>
    <property type="match status" value="1"/>
</dbReference>
<dbReference type="InterPro" id="IPR009100">
    <property type="entry name" value="AcylCoA_DH/oxidase_NM_dom_sf"/>
</dbReference>
<dbReference type="Gene3D" id="1.20.140.10">
    <property type="entry name" value="Butyryl-CoA Dehydrogenase, subunit A, domain 3"/>
    <property type="match status" value="1"/>
</dbReference>
<protein>
    <submittedName>
        <fullName evidence="19">Zgc:85777</fullName>
    </submittedName>
</protein>
<evidence type="ECO:0000256" key="1">
    <source>
        <dbReference type="ARBA" id="ARBA00001974"/>
    </source>
</evidence>
<keyword evidence="6" id="KW-0443">Lipid metabolism</keyword>
<reference evidence="19" key="3">
    <citation type="submission" date="2025-08" db="UniProtKB">
        <authorList>
            <consortium name="Ensembl"/>
        </authorList>
    </citation>
    <scope>IDENTIFICATION</scope>
</reference>
<accession>A0A3B1K2N4</accession>
<proteinExistence type="inferred from homology"/>
<dbReference type="Pfam" id="PF02771">
    <property type="entry name" value="Acyl-CoA_dh_N"/>
    <property type="match status" value="1"/>
</dbReference>
<comment type="catalytic activity">
    <reaction evidence="10">
        <text>dodecanoyl-CoA + oxidized [electron-transfer flavoprotein] + H(+) = (2E)-dodecenoyl-CoA + reduced [electron-transfer flavoprotein]</text>
        <dbReference type="Rhea" id="RHEA:47296"/>
        <dbReference type="Rhea" id="RHEA-COMP:10685"/>
        <dbReference type="Rhea" id="RHEA-COMP:10686"/>
        <dbReference type="ChEBI" id="CHEBI:15378"/>
        <dbReference type="ChEBI" id="CHEBI:57330"/>
        <dbReference type="ChEBI" id="CHEBI:57375"/>
        <dbReference type="ChEBI" id="CHEBI:57692"/>
        <dbReference type="ChEBI" id="CHEBI:58307"/>
    </reaction>
    <physiologicalReaction direction="left-to-right" evidence="10">
        <dbReference type="Rhea" id="RHEA:47297"/>
    </physiologicalReaction>
</comment>
<name>A0A3B1K2N4_ASTMX</name>
<feature type="domain" description="Acyl-CoA oxidase/dehydrogenase middle" evidence="17">
    <location>
        <begin position="170"/>
        <end position="265"/>
    </location>
</feature>
<dbReference type="GO" id="GO:0003995">
    <property type="term" value="F:acyl-CoA dehydrogenase activity"/>
    <property type="evidence" value="ECO:0007669"/>
    <property type="project" value="InterPro"/>
</dbReference>
<feature type="domain" description="Acyl-CoA dehydrogenase/oxidase N-terminal" evidence="18">
    <location>
        <begin position="52"/>
        <end position="165"/>
    </location>
</feature>